<dbReference type="Proteomes" id="UP000011761">
    <property type="component" value="Unassembled WGS sequence"/>
</dbReference>
<dbReference type="RefSeq" id="XP_007681730.1">
    <property type="nucleotide sequence ID" value="XM_007683540.1"/>
</dbReference>
<dbReference type="KEGG" id="bcom:BAUCODRAFT_143790"/>
<reference evidence="1 2" key="1">
    <citation type="journal article" date="2012" name="PLoS Pathog.">
        <title>Diverse lifestyles and strategies of plant pathogenesis encoded in the genomes of eighteen Dothideomycetes fungi.</title>
        <authorList>
            <person name="Ohm R.A."/>
            <person name="Feau N."/>
            <person name="Henrissat B."/>
            <person name="Schoch C.L."/>
            <person name="Horwitz B.A."/>
            <person name="Barry K.W."/>
            <person name="Condon B.J."/>
            <person name="Copeland A.C."/>
            <person name="Dhillon B."/>
            <person name="Glaser F."/>
            <person name="Hesse C.N."/>
            <person name="Kosti I."/>
            <person name="LaButti K."/>
            <person name="Lindquist E.A."/>
            <person name="Lucas S."/>
            <person name="Salamov A.A."/>
            <person name="Bradshaw R.E."/>
            <person name="Ciuffetti L."/>
            <person name="Hamelin R.C."/>
            <person name="Kema G.H.J."/>
            <person name="Lawrence C."/>
            <person name="Scott J.A."/>
            <person name="Spatafora J.W."/>
            <person name="Turgeon B.G."/>
            <person name="de Wit P.J.G.M."/>
            <person name="Zhong S."/>
            <person name="Goodwin S.B."/>
            <person name="Grigoriev I.V."/>
        </authorList>
    </citation>
    <scope>NUCLEOTIDE SEQUENCE [LARGE SCALE GENOMIC DNA]</scope>
    <source>
        <strain evidence="1 2">UAMH 10762</strain>
    </source>
</reference>
<dbReference type="HOGENOM" id="CLU_2793594_0_0_1"/>
<protein>
    <submittedName>
        <fullName evidence="1">Uncharacterized protein</fullName>
    </submittedName>
</protein>
<sequence length="68" mass="7893">MGVLTTQCRTRPCIRRVIVKKVPMTCDSNCHRAPRKHRELTNFSLLTRHEYLARGKLLFIAHSAYPSI</sequence>
<dbReference type="EMBL" id="KB445564">
    <property type="protein sequence ID" value="EMC91389.1"/>
    <property type="molecule type" value="Genomic_DNA"/>
</dbReference>
<accession>M2MXJ6</accession>
<gene>
    <name evidence="1" type="ORF">BAUCODRAFT_143790</name>
</gene>
<evidence type="ECO:0000313" key="1">
    <source>
        <dbReference type="EMBL" id="EMC91389.1"/>
    </source>
</evidence>
<proteinExistence type="predicted"/>
<name>M2MXJ6_BAUPA</name>
<organism evidence="1 2">
    <name type="scientific">Baudoinia panamericana (strain UAMH 10762)</name>
    <name type="common">Angels' share fungus</name>
    <name type="synonym">Baudoinia compniacensis (strain UAMH 10762)</name>
    <dbReference type="NCBI Taxonomy" id="717646"/>
    <lineage>
        <taxon>Eukaryota</taxon>
        <taxon>Fungi</taxon>
        <taxon>Dikarya</taxon>
        <taxon>Ascomycota</taxon>
        <taxon>Pezizomycotina</taxon>
        <taxon>Dothideomycetes</taxon>
        <taxon>Dothideomycetidae</taxon>
        <taxon>Mycosphaerellales</taxon>
        <taxon>Teratosphaeriaceae</taxon>
        <taxon>Baudoinia</taxon>
    </lineage>
</organism>
<dbReference type="AlphaFoldDB" id="M2MXJ6"/>
<keyword evidence="2" id="KW-1185">Reference proteome</keyword>
<evidence type="ECO:0000313" key="2">
    <source>
        <dbReference type="Proteomes" id="UP000011761"/>
    </source>
</evidence>
<dbReference type="GeneID" id="19108447"/>